<evidence type="ECO:0000259" key="18">
    <source>
        <dbReference type="Pfam" id="PF03443"/>
    </source>
</evidence>
<keyword evidence="11" id="KW-0119">Carbohydrate metabolism</keyword>
<keyword evidence="12" id="KW-0624">Polysaccharide degradation</keyword>
<evidence type="ECO:0000256" key="9">
    <source>
        <dbReference type="ARBA" id="ARBA00023033"/>
    </source>
</evidence>
<evidence type="ECO:0000256" key="5">
    <source>
        <dbReference type="ARBA" id="ARBA00022729"/>
    </source>
</evidence>
<feature type="region of interest" description="Disordered" evidence="16">
    <location>
        <begin position="293"/>
        <end position="359"/>
    </location>
</feature>
<dbReference type="EMBL" id="KN823016">
    <property type="protein sequence ID" value="KIO26985.1"/>
    <property type="molecule type" value="Genomic_DNA"/>
</dbReference>
<dbReference type="GO" id="GO:0030245">
    <property type="term" value="P:cellulose catabolic process"/>
    <property type="evidence" value="ECO:0007669"/>
    <property type="project" value="UniProtKB-KW"/>
</dbReference>
<feature type="signal peptide" evidence="17">
    <location>
        <begin position="1"/>
        <end position="21"/>
    </location>
</feature>
<evidence type="ECO:0000256" key="7">
    <source>
        <dbReference type="ARBA" id="ARBA00023002"/>
    </source>
</evidence>
<dbReference type="InterPro" id="IPR049892">
    <property type="entry name" value="AA9"/>
</dbReference>
<organism evidence="19 20">
    <name type="scientific">Tulasnella calospora MUT 4182</name>
    <dbReference type="NCBI Taxonomy" id="1051891"/>
    <lineage>
        <taxon>Eukaryota</taxon>
        <taxon>Fungi</taxon>
        <taxon>Dikarya</taxon>
        <taxon>Basidiomycota</taxon>
        <taxon>Agaricomycotina</taxon>
        <taxon>Agaricomycetes</taxon>
        <taxon>Cantharellales</taxon>
        <taxon>Tulasnellaceae</taxon>
        <taxon>Tulasnella</taxon>
    </lineage>
</organism>
<evidence type="ECO:0000256" key="11">
    <source>
        <dbReference type="ARBA" id="ARBA00023277"/>
    </source>
</evidence>
<dbReference type="GO" id="GO:0004497">
    <property type="term" value="F:monooxygenase activity"/>
    <property type="evidence" value="ECO:0007669"/>
    <property type="project" value="UniProtKB-KW"/>
</dbReference>
<evidence type="ECO:0000313" key="20">
    <source>
        <dbReference type="Proteomes" id="UP000054248"/>
    </source>
</evidence>
<accession>A0A0C3QA08</accession>
<dbReference type="AlphaFoldDB" id="A0A0C3QA08"/>
<dbReference type="PANTHER" id="PTHR33353:SF10">
    <property type="entry name" value="ENDO-BETA-1,4-GLUCANASE D"/>
    <property type="match status" value="1"/>
</dbReference>
<dbReference type="OrthoDB" id="4849160at2759"/>
<dbReference type="GO" id="GO:0016787">
    <property type="term" value="F:hydrolase activity"/>
    <property type="evidence" value="ECO:0007669"/>
    <property type="project" value="UniProtKB-KW"/>
</dbReference>
<feature type="compositionally biased region" description="Basic residues" evidence="16">
    <location>
        <begin position="337"/>
        <end position="359"/>
    </location>
</feature>
<keyword evidence="4" id="KW-0479">Metal-binding</keyword>
<evidence type="ECO:0000256" key="4">
    <source>
        <dbReference type="ARBA" id="ARBA00022723"/>
    </source>
</evidence>
<sequence>MKSIIAATLLALSTIAPTVSAHGYVQNVILNGNTFTAFLPFQDNYDPKPSPKRITRHIPDDGPVTNFNGKDIVCNVGAQDASQRTTSHGAVPAGAEVTFRWDRWPTDHHGPVTTYMASCGSDCSNFDTTGNVWFKIDHLGLVSGTTDTGTWASDVLIANNISWTVTVPPKLKSGAYLIRHEILALHSAGAPQFYPHCSQLVVTGSGTATPSSSELVAIPGIYKNDQSTMINIWNNGQTKYTIAGPAVTKIGAYTTTNAKNKLGGGPGAIPFKAGKILSGNAVTAAIGSTGDAVASGNNAGATTTTTTKAGTTTKAATTTKASVAAASTTSAKSCKVSTKKRNAAKASKRHAKKRLSTEH</sequence>
<dbReference type="HOGENOM" id="CLU_031730_1_1_1"/>
<proteinExistence type="inferred from homology"/>
<reference evidence="19 20" key="1">
    <citation type="submission" date="2014-04" db="EMBL/GenBank/DDBJ databases">
        <authorList>
            <consortium name="DOE Joint Genome Institute"/>
            <person name="Kuo A."/>
            <person name="Girlanda M."/>
            <person name="Perotto S."/>
            <person name="Kohler A."/>
            <person name="Nagy L.G."/>
            <person name="Floudas D."/>
            <person name="Copeland A."/>
            <person name="Barry K.W."/>
            <person name="Cichocki N."/>
            <person name="Veneault-Fourrey C."/>
            <person name="LaButti K."/>
            <person name="Lindquist E.A."/>
            <person name="Lipzen A."/>
            <person name="Lundell T."/>
            <person name="Morin E."/>
            <person name="Murat C."/>
            <person name="Sun H."/>
            <person name="Tunlid A."/>
            <person name="Henrissat B."/>
            <person name="Grigoriev I.V."/>
            <person name="Hibbett D.S."/>
            <person name="Martin F."/>
            <person name="Nordberg H.P."/>
            <person name="Cantor M.N."/>
            <person name="Hua S.X."/>
        </authorList>
    </citation>
    <scope>NUCLEOTIDE SEQUENCE [LARGE SCALE GENOMIC DNA]</scope>
    <source>
        <strain evidence="19 20">MUT 4182</strain>
    </source>
</reference>
<dbReference type="CDD" id="cd21175">
    <property type="entry name" value="LPMO_AA9"/>
    <property type="match status" value="1"/>
</dbReference>
<keyword evidence="3" id="KW-0964">Secreted</keyword>
<dbReference type="GO" id="GO:0005576">
    <property type="term" value="C:extracellular region"/>
    <property type="evidence" value="ECO:0007669"/>
    <property type="project" value="UniProtKB-SubCell"/>
</dbReference>
<evidence type="ECO:0000256" key="14">
    <source>
        <dbReference type="ARBA" id="ARBA00045077"/>
    </source>
</evidence>
<keyword evidence="7" id="KW-0560">Oxidoreductase</keyword>
<evidence type="ECO:0000256" key="12">
    <source>
        <dbReference type="ARBA" id="ARBA00023326"/>
    </source>
</evidence>
<keyword evidence="10" id="KW-1015">Disulfide bond</keyword>
<dbReference type="Gene3D" id="2.70.50.70">
    <property type="match status" value="1"/>
</dbReference>
<feature type="domain" description="Auxiliary Activity family 9 catalytic" evidence="18">
    <location>
        <begin position="22"/>
        <end position="240"/>
    </location>
</feature>
<evidence type="ECO:0000256" key="17">
    <source>
        <dbReference type="SAM" id="SignalP"/>
    </source>
</evidence>
<evidence type="ECO:0000256" key="13">
    <source>
        <dbReference type="ARBA" id="ARBA00044502"/>
    </source>
</evidence>
<evidence type="ECO:0000256" key="6">
    <source>
        <dbReference type="ARBA" id="ARBA00023001"/>
    </source>
</evidence>
<keyword evidence="19" id="KW-0378">Hydrolase</keyword>
<dbReference type="STRING" id="1051891.A0A0C3QA08"/>
<keyword evidence="6" id="KW-0136">Cellulose degradation</keyword>
<comment type="catalytic activity">
    <reaction evidence="14">
        <text>[(1-&gt;4)-beta-D-glucosyl]n+m + reduced acceptor + O2 = 4-dehydro-beta-D-glucosyl-[(1-&gt;4)-beta-D-glucosyl]n-1 + [(1-&gt;4)-beta-D-glucosyl]m + acceptor + H2O.</text>
        <dbReference type="EC" id="1.14.99.56"/>
    </reaction>
</comment>
<evidence type="ECO:0000256" key="15">
    <source>
        <dbReference type="ARBA" id="ARBA00047174"/>
    </source>
</evidence>
<dbReference type="Pfam" id="PF03443">
    <property type="entry name" value="AA9"/>
    <property type="match status" value="1"/>
</dbReference>
<keyword evidence="9" id="KW-0503">Monooxygenase</keyword>
<evidence type="ECO:0000256" key="3">
    <source>
        <dbReference type="ARBA" id="ARBA00022525"/>
    </source>
</evidence>
<gene>
    <name evidence="19" type="ORF">M407DRAFT_23812</name>
</gene>
<name>A0A0C3QA08_9AGAM</name>
<feature type="compositionally biased region" description="Low complexity" evidence="16">
    <location>
        <begin position="293"/>
        <end position="336"/>
    </location>
</feature>
<keyword evidence="5 17" id="KW-0732">Signal</keyword>
<keyword evidence="20" id="KW-1185">Reference proteome</keyword>
<protein>
    <recommendedName>
        <fullName evidence="15">lytic cellulose monooxygenase (C4-dehydrogenating)</fullName>
        <ecNumber evidence="15">1.14.99.56</ecNumber>
    </recommendedName>
</protein>
<keyword evidence="8" id="KW-0186">Copper</keyword>
<feature type="chain" id="PRO_5002177355" description="lytic cellulose monooxygenase (C4-dehydrogenating)" evidence="17">
    <location>
        <begin position="22"/>
        <end position="359"/>
    </location>
</feature>
<comment type="subcellular location">
    <subcellularLocation>
        <location evidence="2">Secreted</location>
    </subcellularLocation>
</comment>
<reference evidence="20" key="2">
    <citation type="submission" date="2015-01" db="EMBL/GenBank/DDBJ databases">
        <title>Evolutionary Origins and Diversification of the Mycorrhizal Mutualists.</title>
        <authorList>
            <consortium name="DOE Joint Genome Institute"/>
            <consortium name="Mycorrhizal Genomics Consortium"/>
            <person name="Kohler A."/>
            <person name="Kuo A."/>
            <person name="Nagy L.G."/>
            <person name="Floudas D."/>
            <person name="Copeland A."/>
            <person name="Barry K.W."/>
            <person name="Cichocki N."/>
            <person name="Veneault-Fourrey C."/>
            <person name="LaButti K."/>
            <person name="Lindquist E.A."/>
            <person name="Lipzen A."/>
            <person name="Lundell T."/>
            <person name="Morin E."/>
            <person name="Murat C."/>
            <person name="Riley R."/>
            <person name="Ohm R."/>
            <person name="Sun H."/>
            <person name="Tunlid A."/>
            <person name="Henrissat B."/>
            <person name="Grigoriev I.V."/>
            <person name="Hibbett D.S."/>
            <person name="Martin F."/>
        </authorList>
    </citation>
    <scope>NUCLEOTIDE SEQUENCE [LARGE SCALE GENOMIC DNA]</scope>
    <source>
        <strain evidence="20">MUT 4182</strain>
    </source>
</reference>
<dbReference type="Proteomes" id="UP000054248">
    <property type="component" value="Unassembled WGS sequence"/>
</dbReference>
<dbReference type="GO" id="GO:0046872">
    <property type="term" value="F:metal ion binding"/>
    <property type="evidence" value="ECO:0007669"/>
    <property type="project" value="UniProtKB-KW"/>
</dbReference>
<comment type="similarity">
    <text evidence="13">Belongs to the polysaccharide monooxygenase AA9 family.</text>
</comment>
<comment type="cofactor">
    <cofactor evidence="1">
        <name>Cu(2+)</name>
        <dbReference type="ChEBI" id="CHEBI:29036"/>
    </cofactor>
</comment>
<evidence type="ECO:0000256" key="16">
    <source>
        <dbReference type="SAM" id="MobiDB-lite"/>
    </source>
</evidence>
<dbReference type="EC" id="1.14.99.56" evidence="15"/>
<evidence type="ECO:0000256" key="2">
    <source>
        <dbReference type="ARBA" id="ARBA00004613"/>
    </source>
</evidence>
<evidence type="ECO:0000256" key="8">
    <source>
        <dbReference type="ARBA" id="ARBA00023008"/>
    </source>
</evidence>
<evidence type="ECO:0000256" key="1">
    <source>
        <dbReference type="ARBA" id="ARBA00001973"/>
    </source>
</evidence>
<dbReference type="PANTHER" id="PTHR33353">
    <property type="entry name" value="PUTATIVE (AFU_ORTHOLOGUE AFUA_1G12560)-RELATED"/>
    <property type="match status" value="1"/>
</dbReference>
<dbReference type="InterPro" id="IPR005103">
    <property type="entry name" value="AA9_LPMO"/>
</dbReference>
<evidence type="ECO:0000313" key="19">
    <source>
        <dbReference type="EMBL" id="KIO26985.1"/>
    </source>
</evidence>
<evidence type="ECO:0000256" key="10">
    <source>
        <dbReference type="ARBA" id="ARBA00023157"/>
    </source>
</evidence>